<gene>
    <name evidence="3" type="ORF">LMG23994_03671</name>
</gene>
<dbReference type="PANTHER" id="PTHR42760">
    <property type="entry name" value="SHORT-CHAIN DEHYDROGENASES/REDUCTASES FAMILY MEMBER"/>
    <property type="match status" value="1"/>
</dbReference>
<dbReference type="PANTHER" id="PTHR42760:SF133">
    <property type="entry name" value="3-OXOACYL-[ACYL-CARRIER-PROTEIN] REDUCTASE"/>
    <property type="match status" value="1"/>
</dbReference>
<comment type="similarity">
    <text evidence="1">Belongs to the short-chain dehydrogenases/reductases (SDR) family.</text>
</comment>
<dbReference type="GO" id="GO:0016491">
    <property type="term" value="F:oxidoreductase activity"/>
    <property type="evidence" value="ECO:0007669"/>
    <property type="project" value="UniProtKB-KW"/>
</dbReference>
<evidence type="ECO:0000256" key="2">
    <source>
        <dbReference type="ARBA" id="ARBA00023002"/>
    </source>
</evidence>
<dbReference type="Pfam" id="PF13561">
    <property type="entry name" value="adh_short_C2"/>
    <property type="match status" value="1"/>
</dbReference>
<dbReference type="Gene3D" id="3.40.50.720">
    <property type="entry name" value="NAD(P)-binding Rossmann-like Domain"/>
    <property type="match status" value="1"/>
</dbReference>
<dbReference type="PRINTS" id="PR00080">
    <property type="entry name" value="SDRFAMILY"/>
</dbReference>
<dbReference type="PRINTS" id="PR00081">
    <property type="entry name" value="GDHRDH"/>
</dbReference>
<evidence type="ECO:0000313" key="4">
    <source>
        <dbReference type="Proteomes" id="UP000701702"/>
    </source>
</evidence>
<keyword evidence="2 3" id="KW-0560">Oxidoreductase</keyword>
<reference evidence="3 4" key="1">
    <citation type="submission" date="2021-08" db="EMBL/GenBank/DDBJ databases">
        <authorList>
            <person name="Peeters C."/>
        </authorList>
    </citation>
    <scope>NUCLEOTIDE SEQUENCE [LARGE SCALE GENOMIC DNA]</scope>
    <source>
        <strain evidence="3 4">LMG 23994</strain>
    </source>
</reference>
<dbReference type="NCBIfam" id="NF005559">
    <property type="entry name" value="PRK07231.1"/>
    <property type="match status" value="1"/>
</dbReference>
<comment type="caution">
    <text evidence="3">The sequence shown here is derived from an EMBL/GenBank/DDBJ whole genome shotgun (WGS) entry which is preliminary data.</text>
</comment>
<protein>
    <submittedName>
        <fullName evidence="3">3-beta-hydroxysteroid dehydrogenase</fullName>
        <ecNumber evidence="3">1.1.1.51</ecNumber>
    </submittedName>
</protein>
<keyword evidence="4" id="KW-1185">Reference proteome</keyword>
<dbReference type="PROSITE" id="PS00061">
    <property type="entry name" value="ADH_SHORT"/>
    <property type="match status" value="1"/>
</dbReference>
<sequence length="258" mass="27101">MRMQGKIALITGGASGMGLAFTRRLAQEGARVYFTDINGAAGHATESELQGAGLAVVFLRHDVTQENDWLRVLEHIGAVNGRLDVLVNNAGIAISHNIETCTTEDFDRTLNVNLKSVFFGCKHGLALMKQKGGSIINVSSITAICGEPVALAYSASKAGVRFLSKSVALHCAEKGYAIRVNSLHPGYIDTPLLAGSNAGGSLTADEVTASRVRIGGEIPLKRRGTPDEVAGAVLYLASDESAYVTGTELVIDGGYACH</sequence>
<name>A0ABM8XBU5_9BURK</name>
<dbReference type="SUPFAM" id="SSF51735">
    <property type="entry name" value="NAD(P)-binding Rossmann-fold domains"/>
    <property type="match status" value="1"/>
</dbReference>
<dbReference type="InterPro" id="IPR002347">
    <property type="entry name" value="SDR_fam"/>
</dbReference>
<proteinExistence type="inferred from homology"/>
<dbReference type="RefSeq" id="WP_376990983.1">
    <property type="nucleotide sequence ID" value="NZ_JBHSEM010000028.1"/>
</dbReference>
<evidence type="ECO:0000313" key="3">
    <source>
        <dbReference type="EMBL" id="CAG9177541.1"/>
    </source>
</evidence>
<accession>A0ABM8XBU5</accession>
<evidence type="ECO:0000256" key="1">
    <source>
        <dbReference type="ARBA" id="ARBA00006484"/>
    </source>
</evidence>
<dbReference type="EMBL" id="CAJZAF010000020">
    <property type="protein sequence ID" value="CAG9177541.1"/>
    <property type="molecule type" value="Genomic_DNA"/>
</dbReference>
<dbReference type="EC" id="1.1.1.51" evidence="3"/>
<dbReference type="InterPro" id="IPR036291">
    <property type="entry name" value="NAD(P)-bd_dom_sf"/>
</dbReference>
<organism evidence="3 4">
    <name type="scientific">Cupriavidus pinatubonensis</name>
    <dbReference type="NCBI Taxonomy" id="248026"/>
    <lineage>
        <taxon>Bacteria</taxon>
        <taxon>Pseudomonadati</taxon>
        <taxon>Pseudomonadota</taxon>
        <taxon>Betaproteobacteria</taxon>
        <taxon>Burkholderiales</taxon>
        <taxon>Burkholderiaceae</taxon>
        <taxon>Cupriavidus</taxon>
    </lineage>
</organism>
<dbReference type="InterPro" id="IPR020904">
    <property type="entry name" value="Sc_DH/Rdtase_CS"/>
</dbReference>
<dbReference type="Proteomes" id="UP000701702">
    <property type="component" value="Unassembled WGS sequence"/>
</dbReference>